<sequence>MHGGSDRLYRDGELVAERRKPSDRLLMWLLSHHNPETYGWAARPNAGAPNVSFFPTIHARRELPGALDALTDIDRSACPAEGLVLGDFHAGDDPPPRA</sequence>
<dbReference type="Proteomes" id="UP000515971">
    <property type="component" value="Chromosome"/>
</dbReference>
<name>A0A7G9SHT4_9SPHN</name>
<dbReference type="EMBL" id="CP060718">
    <property type="protein sequence ID" value="QNN67409.1"/>
    <property type="molecule type" value="Genomic_DNA"/>
</dbReference>
<dbReference type="AlphaFoldDB" id="A0A7G9SHT4"/>
<reference evidence="1 2" key="1">
    <citation type="submission" date="2020-08" db="EMBL/GenBank/DDBJ databases">
        <title>Genome sequence of Sphingomonas lutea KCTC 23642T.</title>
        <authorList>
            <person name="Hyun D.-W."/>
            <person name="Bae J.-W."/>
        </authorList>
    </citation>
    <scope>NUCLEOTIDE SEQUENCE [LARGE SCALE GENOMIC DNA]</scope>
    <source>
        <strain evidence="1 2">KCTC 23642</strain>
    </source>
</reference>
<gene>
    <name evidence="1" type="ORF">H9L13_00050</name>
</gene>
<proteinExistence type="predicted"/>
<evidence type="ECO:0000313" key="2">
    <source>
        <dbReference type="Proteomes" id="UP000515971"/>
    </source>
</evidence>
<dbReference type="RefSeq" id="WP_187537998.1">
    <property type="nucleotide sequence ID" value="NZ_BAABJT010000001.1"/>
</dbReference>
<dbReference type="KEGG" id="slut:H9L13_00050"/>
<evidence type="ECO:0000313" key="1">
    <source>
        <dbReference type="EMBL" id="QNN67409.1"/>
    </source>
</evidence>
<organism evidence="1 2">
    <name type="scientific">Sphingomonas lutea</name>
    <dbReference type="NCBI Taxonomy" id="1045317"/>
    <lineage>
        <taxon>Bacteria</taxon>
        <taxon>Pseudomonadati</taxon>
        <taxon>Pseudomonadota</taxon>
        <taxon>Alphaproteobacteria</taxon>
        <taxon>Sphingomonadales</taxon>
        <taxon>Sphingomonadaceae</taxon>
        <taxon>Sphingomonas</taxon>
    </lineage>
</organism>
<accession>A0A7G9SHT4</accession>
<keyword evidence="2" id="KW-1185">Reference proteome</keyword>
<protein>
    <submittedName>
        <fullName evidence="1">Uncharacterized protein</fullName>
    </submittedName>
</protein>